<dbReference type="Proteomes" id="UP001203297">
    <property type="component" value="Unassembled WGS sequence"/>
</dbReference>
<gene>
    <name evidence="1" type="ORF">B0F90DRAFT_1553819</name>
</gene>
<sequence length="147" mass="16968">VAQFFLLYANFTLNVDAPPTREFIRLKQLNHWGNNNEEYIEARERFADALAEDFNAAYGTDVNNVDHWQALCHVLRIDPVPEDITACRKAVKSKHVNLVDLVYHADRLTLFPTIKALSKYSKKHKKIFPKQSAKAGGILRYLLRPIF</sequence>
<dbReference type="PANTHER" id="PTHR38846:SF1">
    <property type="entry name" value="C3H1-TYPE DOMAIN-CONTAINING PROTEIN"/>
    <property type="match status" value="1"/>
</dbReference>
<proteinExistence type="predicted"/>
<accession>A0AAD4QRP4</accession>
<reference evidence="1" key="1">
    <citation type="journal article" date="2022" name="New Phytol.">
        <title>Evolutionary transition to the ectomycorrhizal habit in the genomes of a hyperdiverse lineage of mushroom-forming fungi.</title>
        <authorList>
            <person name="Looney B."/>
            <person name="Miyauchi S."/>
            <person name="Morin E."/>
            <person name="Drula E."/>
            <person name="Courty P.E."/>
            <person name="Kohler A."/>
            <person name="Kuo A."/>
            <person name="LaButti K."/>
            <person name="Pangilinan J."/>
            <person name="Lipzen A."/>
            <person name="Riley R."/>
            <person name="Andreopoulos W."/>
            <person name="He G."/>
            <person name="Johnson J."/>
            <person name="Nolan M."/>
            <person name="Tritt A."/>
            <person name="Barry K.W."/>
            <person name="Grigoriev I.V."/>
            <person name="Nagy L.G."/>
            <person name="Hibbett D."/>
            <person name="Henrissat B."/>
            <person name="Matheny P.B."/>
            <person name="Labbe J."/>
            <person name="Martin F.M."/>
        </authorList>
    </citation>
    <scope>NUCLEOTIDE SEQUENCE</scope>
    <source>
        <strain evidence="1">BPL690</strain>
    </source>
</reference>
<comment type="caution">
    <text evidence="1">The sequence shown here is derived from an EMBL/GenBank/DDBJ whole genome shotgun (WGS) entry which is preliminary data.</text>
</comment>
<evidence type="ECO:0000313" key="1">
    <source>
        <dbReference type="EMBL" id="KAI0306254.1"/>
    </source>
</evidence>
<evidence type="ECO:0000313" key="2">
    <source>
        <dbReference type="Proteomes" id="UP001203297"/>
    </source>
</evidence>
<feature type="non-terminal residue" evidence="1">
    <location>
        <position position="1"/>
    </location>
</feature>
<feature type="non-terminal residue" evidence="1">
    <location>
        <position position="147"/>
    </location>
</feature>
<dbReference type="PANTHER" id="PTHR38846">
    <property type="entry name" value="C3H1-TYPE DOMAIN-CONTAINING PROTEIN"/>
    <property type="match status" value="1"/>
</dbReference>
<name>A0AAD4QRP4_9AGAM</name>
<keyword evidence="2" id="KW-1185">Reference proteome</keyword>
<dbReference type="EMBL" id="WTXG01000003">
    <property type="protein sequence ID" value="KAI0306254.1"/>
    <property type="molecule type" value="Genomic_DNA"/>
</dbReference>
<dbReference type="AlphaFoldDB" id="A0AAD4QRP4"/>
<protein>
    <submittedName>
        <fullName evidence="1">Uncharacterized protein</fullName>
    </submittedName>
</protein>
<organism evidence="1 2">
    <name type="scientific">Multifurca ochricompacta</name>
    <dbReference type="NCBI Taxonomy" id="376703"/>
    <lineage>
        <taxon>Eukaryota</taxon>
        <taxon>Fungi</taxon>
        <taxon>Dikarya</taxon>
        <taxon>Basidiomycota</taxon>
        <taxon>Agaricomycotina</taxon>
        <taxon>Agaricomycetes</taxon>
        <taxon>Russulales</taxon>
        <taxon>Russulaceae</taxon>
        <taxon>Multifurca</taxon>
    </lineage>
</organism>